<sequence>MSKSLQLQVLLKAVDQATRPLKSVQQASKTLAGDIKTTQQTLKTLDAQAARIEGFRKQQGQLAVTGQALNKAKAEAAALAVQFKATEKPTAQQARLLAASKRAATELQTKYNGLRQSVQRQRNALNADGIATKNLSSEQRRLKASASAATGALNRQRAELERLSKKQESLSRIQQRAQAGKALGATVRNQSAVGLGIATAGLYAESRFMAPGVQFDKQMSDTQATLGLAKNDKQLSAIRQQARDIGAITAFSPTDVARTQSVLAKSGFNGDAILQSTESTVNLALASDLDIAEAADIITNMQSAFNMPIGEIQRVADVMTKGFTSSNSNLMDFGEAMKYVAPIAEAAGASIEDTTALLGVLADNGIKGSMAGTAASAMFTRLQAPVGQAGDALSELGVKTKDGKGNMLPIDGILKKIDSSFKKNKLGTAQQAEYLKVIFGEEAMKGAIKLIAAAGNGKLSAKKQTVTDSKGATEHIAKTKTDNLDGDLKNLSSAFEDIQIEVFDKQDSGLRQLTQSATKWLGVAGQWAKENPELSGTLFKLALGMTAVIGAMAVIGFLAGPVITTFSLFMMPMLRLTKGLFKLSGVAAKFSFKGISTAARGLGTVMKFTGGVVGRSLLTMGGGMLKLMSIVGRVSFAGLVKGLRFVGTAVMWLGRVMMANPILAVISLIAMGAIYIWQNWETLGPKFQAAWETIKNATLGAWEGITTATSEAWERVKQSTKAAWEGLKAWLGGQWDDLVGSAKALPGKFKEAGMNMINGIIDGISERWQALKDKFSGLTDMLPDWMKFGGGDTEVNPAISYSRPAPVLAPGPGYAGAFDKGGTIPPGQFGIVGERGPEVVGGPVNVTGRRKTAALSAAMLSLSTPVMATAPPAAPVQMAPAPITIQVHAAPGQDAQAIAREVSRQLAVEQRKQAAAARSRMNYGG</sequence>
<dbReference type="Pfam" id="PF10145">
    <property type="entry name" value="PhageMin_Tail"/>
    <property type="match status" value="1"/>
</dbReference>
<evidence type="ECO:0000259" key="4">
    <source>
        <dbReference type="Pfam" id="PF10145"/>
    </source>
</evidence>
<organism evidence="5 6">
    <name type="scientific">Serratia entomophila</name>
    <dbReference type="NCBI Taxonomy" id="42906"/>
    <lineage>
        <taxon>Bacteria</taxon>
        <taxon>Pseudomonadati</taxon>
        <taxon>Pseudomonadota</taxon>
        <taxon>Gammaproteobacteria</taxon>
        <taxon>Enterobacterales</taxon>
        <taxon>Yersiniaceae</taxon>
        <taxon>Serratia</taxon>
    </lineage>
</organism>
<dbReference type="PANTHER" id="PTHR37813:SF1">
    <property type="entry name" value="FELS-2 PROPHAGE PROTEIN"/>
    <property type="match status" value="1"/>
</dbReference>
<dbReference type="PANTHER" id="PTHR37813">
    <property type="entry name" value="FELS-2 PROPHAGE PROTEIN"/>
    <property type="match status" value="1"/>
</dbReference>
<feature type="transmembrane region" description="Helical" evidence="3">
    <location>
        <begin position="658"/>
        <end position="677"/>
    </location>
</feature>
<name>A0ABY5CQS1_9GAMM</name>
<dbReference type="RefSeq" id="WP_252961018.1">
    <property type="nucleotide sequence ID" value="NZ_CAMKHK010000004.1"/>
</dbReference>
<protein>
    <submittedName>
        <fullName evidence="5">Phage tail tape measure protein</fullName>
    </submittedName>
</protein>
<dbReference type="InterPro" id="IPR010090">
    <property type="entry name" value="Phage_tape_meas"/>
</dbReference>
<feature type="coiled-coil region" evidence="2">
    <location>
        <begin position="104"/>
        <end position="173"/>
    </location>
</feature>
<feature type="domain" description="Phage tail tape measure protein" evidence="4">
    <location>
        <begin position="239"/>
        <end position="440"/>
    </location>
</feature>
<keyword evidence="3" id="KW-0812">Transmembrane</keyword>
<evidence type="ECO:0000313" key="5">
    <source>
        <dbReference type="EMBL" id="USV00386.1"/>
    </source>
</evidence>
<keyword evidence="2" id="KW-0175">Coiled coil</keyword>
<accession>A0ABY5CQS1</accession>
<dbReference type="NCBIfam" id="TIGR01760">
    <property type="entry name" value="tape_meas_TP901"/>
    <property type="match status" value="1"/>
</dbReference>
<proteinExistence type="predicted"/>
<evidence type="ECO:0000256" key="3">
    <source>
        <dbReference type="SAM" id="Phobius"/>
    </source>
</evidence>
<reference evidence="5" key="1">
    <citation type="journal article" date="2022" name="BMC Genomics">
        <title>Genome sequence of the entomopathogenic Serratia entomophila isolate 626 and characterisation of the species specific itaconate degradation pathway.</title>
        <authorList>
            <person name="Vaughan A.L."/>
            <person name="Altermann E."/>
            <person name="Glare T.R."/>
            <person name="Hurst M.R.H."/>
        </authorList>
    </citation>
    <scope>NUCLEOTIDE SEQUENCE</scope>
    <source>
        <strain evidence="5">626</strain>
    </source>
</reference>
<feature type="transmembrane region" description="Helical" evidence="3">
    <location>
        <begin position="541"/>
        <end position="569"/>
    </location>
</feature>
<dbReference type="Proteomes" id="UP001056873">
    <property type="component" value="Chromosome"/>
</dbReference>
<gene>
    <name evidence="5" type="ORF">KFQ06_20550</name>
</gene>
<keyword evidence="3" id="KW-0472">Membrane</keyword>
<keyword evidence="3" id="KW-1133">Transmembrane helix</keyword>
<evidence type="ECO:0000256" key="2">
    <source>
        <dbReference type="SAM" id="Coils"/>
    </source>
</evidence>
<evidence type="ECO:0000256" key="1">
    <source>
        <dbReference type="ARBA" id="ARBA00022612"/>
    </source>
</evidence>
<evidence type="ECO:0000313" key="6">
    <source>
        <dbReference type="Proteomes" id="UP001056873"/>
    </source>
</evidence>
<keyword evidence="1" id="KW-1188">Viral release from host cell</keyword>
<keyword evidence="6" id="KW-1185">Reference proteome</keyword>
<dbReference type="EMBL" id="CP074347">
    <property type="protein sequence ID" value="USV00386.1"/>
    <property type="molecule type" value="Genomic_DNA"/>
</dbReference>